<dbReference type="PANTHER" id="PTHR23514">
    <property type="entry name" value="BYPASS OF STOP CODON PROTEIN 6"/>
    <property type="match status" value="1"/>
</dbReference>
<feature type="transmembrane region" description="Helical" evidence="7">
    <location>
        <begin position="168"/>
        <end position="187"/>
    </location>
</feature>
<keyword evidence="4 7" id="KW-0812">Transmembrane</keyword>
<dbReference type="InterPro" id="IPR036259">
    <property type="entry name" value="MFS_trans_sf"/>
</dbReference>
<comment type="subcellular location">
    <subcellularLocation>
        <location evidence="1">Cell membrane</location>
        <topology evidence="1">Multi-pass membrane protein</topology>
    </subcellularLocation>
</comment>
<feature type="transmembrane region" description="Helical" evidence="7">
    <location>
        <begin position="339"/>
        <end position="360"/>
    </location>
</feature>
<proteinExistence type="inferred from homology"/>
<keyword evidence="3" id="KW-0813">Transport</keyword>
<dbReference type="InterPro" id="IPR020846">
    <property type="entry name" value="MFS_dom"/>
</dbReference>
<comment type="similarity">
    <text evidence="2">Belongs to the major facilitator superfamily.</text>
</comment>
<dbReference type="InterPro" id="IPR051788">
    <property type="entry name" value="MFS_Transporter"/>
</dbReference>
<evidence type="ECO:0000256" key="5">
    <source>
        <dbReference type="ARBA" id="ARBA00022989"/>
    </source>
</evidence>
<feature type="transmembrane region" description="Helical" evidence="7">
    <location>
        <begin position="12"/>
        <end position="39"/>
    </location>
</feature>
<organism evidence="9 10">
    <name type="scientific">Vagococcus humatus</name>
    <dbReference type="NCBI Taxonomy" id="1889241"/>
    <lineage>
        <taxon>Bacteria</taxon>
        <taxon>Bacillati</taxon>
        <taxon>Bacillota</taxon>
        <taxon>Bacilli</taxon>
        <taxon>Lactobacillales</taxon>
        <taxon>Enterococcaceae</taxon>
        <taxon>Vagococcus</taxon>
    </lineage>
</organism>
<evidence type="ECO:0000256" key="2">
    <source>
        <dbReference type="ARBA" id="ARBA00008335"/>
    </source>
</evidence>
<feature type="transmembrane region" description="Helical" evidence="7">
    <location>
        <begin position="215"/>
        <end position="242"/>
    </location>
</feature>
<dbReference type="SUPFAM" id="SSF103473">
    <property type="entry name" value="MFS general substrate transporter"/>
    <property type="match status" value="1"/>
</dbReference>
<accession>A0A3R9YWS1</accession>
<keyword evidence="5 7" id="KW-1133">Transmembrane helix</keyword>
<feature type="transmembrane region" description="Helical" evidence="7">
    <location>
        <begin position="306"/>
        <end position="327"/>
    </location>
</feature>
<evidence type="ECO:0000313" key="10">
    <source>
        <dbReference type="Proteomes" id="UP000277864"/>
    </source>
</evidence>
<name>A0A3R9YWS1_9ENTE</name>
<sequence>MSFYKELSRQQKYILICCFFIFFVNGLYAMVFGSLLPYLRAEYGLNEVVSGMLISGHQAGNLLGGFIAGVLPLYFGEKRSIMFLSIFVMIGFYAMTVTGNHWILLISFFFTGISRGSISNFNNRTVNNVSGSSPVAMNFLHSLFAVGALLSPFLIIVANQIVGDKKGWKVACYVIIALILFSQFLFYQMKLPKESTQLKKDNQGKQGFTFMKDQFFWLTVGILFFYLCAEAAITGWLVTYFIEANILSTSQAQMISSVLWIGILIGRLGCIFFGDRVRRGKLLFVISLLSVVFYFLLLASTNGFTILWIVLGLGASMGGIYPTAMTIAGKSIEKHPMALGWILVIGGLGGILMPMLTGVLASQYGIQTGMSAIVVSIILMFLGVVWHNRLEKKQMK</sequence>
<feature type="transmembrane region" description="Helical" evidence="7">
    <location>
        <begin position="80"/>
        <end position="96"/>
    </location>
</feature>
<dbReference type="GO" id="GO:0022857">
    <property type="term" value="F:transmembrane transporter activity"/>
    <property type="evidence" value="ECO:0007669"/>
    <property type="project" value="InterPro"/>
</dbReference>
<comment type="caution">
    <text evidence="9">The sequence shown here is derived from an EMBL/GenBank/DDBJ whole genome shotgun (WGS) entry which is preliminary data.</text>
</comment>
<dbReference type="AlphaFoldDB" id="A0A3R9YWS1"/>
<keyword evidence="10" id="KW-1185">Reference proteome</keyword>
<dbReference type="EMBL" id="PXZH01000002">
    <property type="protein sequence ID" value="RST89161.1"/>
    <property type="molecule type" value="Genomic_DNA"/>
</dbReference>
<feature type="transmembrane region" description="Helical" evidence="7">
    <location>
        <begin position="59"/>
        <end position="75"/>
    </location>
</feature>
<dbReference type="Gene3D" id="1.20.1250.20">
    <property type="entry name" value="MFS general substrate transporter like domains"/>
    <property type="match status" value="2"/>
</dbReference>
<evidence type="ECO:0000256" key="3">
    <source>
        <dbReference type="ARBA" id="ARBA00022448"/>
    </source>
</evidence>
<dbReference type="PROSITE" id="PS50850">
    <property type="entry name" value="MFS"/>
    <property type="match status" value="1"/>
</dbReference>
<evidence type="ECO:0000256" key="7">
    <source>
        <dbReference type="SAM" id="Phobius"/>
    </source>
</evidence>
<dbReference type="InterPro" id="IPR011701">
    <property type="entry name" value="MFS"/>
</dbReference>
<evidence type="ECO:0000256" key="6">
    <source>
        <dbReference type="ARBA" id="ARBA00023136"/>
    </source>
</evidence>
<dbReference type="OrthoDB" id="44917at2"/>
<evidence type="ECO:0000259" key="8">
    <source>
        <dbReference type="PROSITE" id="PS50850"/>
    </source>
</evidence>
<evidence type="ECO:0000313" key="9">
    <source>
        <dbReference type="EMBL" id="RST89161.1"/>
    </source>
</evidence>
<dbReference type="Pfam" id="PF07690">
    <property type="entry name" value="MFS_1"/>
    <property type="match status" value="1"/>
</dbReference>
<protein>
    <recommendedName>
        <fullName evidence="8">Major facilitator superfamily (MFS) profile domain-containing protein</fullName>
    </recommendedName>
</protein>
<gene>
    <name evidence="9" type="ORF">C7P63_05120</name>
</gene>
<feature type="domain" description="Major facilitator superfamily (MFS) profile" evidence="8">
    <location>
        <begin position="14"/>
        <end position="395"/>
    </location>
</feature>
<reference evidence="9 10" key="1">
    <citation type="submission" date="2018-03" db="EMBL/GenBank/DDBJ databases">
        <authorList>
            <person name="Gulvik C.A."/>
        </authorList>
    </citation>
    <scope>NUCLEOTIDE SEQUENCE [LARGE SCALE GENOMIC DNA]</scope>
    <source>
        <strain evidence="9 10">JCM 31581</strain>
    </source>
</reference>
<keyword evidence="6 7" id="KW-0472">Membrane</keyword>
<dbReference type="GO" id="GO:0005886">
    <property type="term" value="C:plasma membrane"/>
    <property type="evidence" value="ECO:0007669"/>
    <property type="project" value="UniProtKB-SubCell"/>
</dbReference>
<dbReference type="RefSeq" id="WP_125943094.1">
    <property type="nucleotide sequence ID" value="NZ_PXZH01000002.1"/>
</dbReference>
<dbReference type="Proteomes" id="UP000277864">
    <property type="component" value="Unassembled WGS sequence"/>
</dbReference>
<evidence type="ECO:0000256" key="1">
    <source>
        <dbReference type="ARBA" id="ARBA00004651"/>
    </source>
</evidence>
<feature type="transmembrane region" description="Helical" evidence="7">
    <location>
        <begin position="139"/>
        <end position="162"/>
    </location>
</feature>
<dbReference type="PANTHER" id="PTHR23514:SF3">
    <property type="entry name" value="BYPASS OF STOP CODON PROTEIN 6"/>
    <property type="match status" value="1"/>
</dbReference>
<feature type="transmembrane region" description="Helical" evidence="7">
    <location>
        <begin position="282"/>
        <end position="300"/>
    </location>
</feature>
<feature type="transmembrane region" description="Helical" evidence="7">
    <location>
        <begin position="366"/>
        <end position="386"/>
    </location>
</feature>
<evidence type="ECO:0000256" key="4">
    <source>
        <dbReference type="ARBA" id="ARBA00022692"/>
    </source>
</evidence>